<dbReference type="SUPFAM" id="SSF47473">
    <property type="entry name" value="EF-hand"/>
    <property type="match status" value="1"/>
</dbReference>
<dbReference type="InterPro" id="IPR018247">
    <property type="entry name" value="EF_Hand_1_Ca_BS"/>
</dbReference>
<dbReference type="Proteomes" id="UP000054498">
    <property type="component" value="Unassembled WGS sequence"/>
</dbReference>
<accession>A0A0D2NUB8</accession>
<feature type="domain" description="EF-hand" evidence="2">
    <location>
        <begin position="90"/>
        <end position="125"/>
    </location>
</feature>
<keyword evidence="4" id="KW-1185">Reference proteome</keyword>
<name>A0A0D2NUB8_9CHLO</name>
<feature type="domain" description="EF-hand" evidence="2">
    <location>
        <begin position="126"/>
        <end position="161"/>
    </location>
</feature>
<dbReference type="InterPro" id="IPR011992">
    <property type="entry name" value="EF-hand-dom_pair"/>
</dbReference>
<dbReference type="PROSITE" id="PS50222">
    <property type="entry name" value="EF_HAND_2"/>
    <property type="match status" value="2"/>
</dbReference>
<sequence length="164" mass="17290">MGMSVDSFYAALKRVAGETAQPTGIALVDKAQAAANAIKVSQALDAIAKMLDTPGGAKGQDTLSNLSVLLTLSRSEKQGFDASKLGMSQSEASDLALKFATYDINDDSRLDASEVRSMAGQLGIDLSPEEANAALKAMDRNSDGLIEFSEWAEWYAARKGKVPA</sequence>
<dbReference type="AlphaFoldDB" id="A0A0D2NUB8"/>
<evidence type="ECO:0000256" key="1">
    <source>
        <dbReference type="ARBA" id="ARBA00022837"/>
    </source>
</evidence>
<dbReference type="KEGG" id="mng:MNEG_0268"/>
<dbReference type="SMART" id="SM00054">
    <property type="entry name" value="EFh"/>
    <property type="match status" value="2"/>
</dbReference>
<gene>
    <name evidence="3" type="ORF">MNEG_0268</name>
</gene>
<dbReference type="CDD" id="cd00051">
    <property type="entry name" value="EFh"/>
    <property type="match status" value="1"/>
</dbReference>
<dbReference type="RefSeq" id="XP_013906695.1">
    <property type="nucleotide sequence ID" value="XM_014051241.1"/>
</dbReference>
<organism evidence="3 4">
    <name type="scientific">Monoraphidium neglectum</name>
    <dbReference type="NCBI Taxonomy" id="145388"/>
    <lineage>
        <taxon>Eukaryota</taxon>
        <taxon>Viridiplantae</taxon>
        <taxon>Chlorophyta</taxon>
        <taxon>core chlorophytes</taxon>
        <taxon>Chlorophyceae</taxon>
        <taxon>CS clade</taxon>
        <taxon>Sphaeropleales</taxon>
        <taxon>Selenastraceae</taxon>
        <taxon>Monoraphidium</taxon>
    </lineage>
</organism>
<dbReference type="GeneID" id="25726386"/>
<evidence type="ECO:0000313" key="3">
    <source>
        <dbReference type="EMBL" id="KIZ07676.1"/>
    </source>
</evidence>
<dbReference type="OrthoDB" id="544446at2759"/>
<evidence type="ECO:0000313" key="4">
    <source>
        <dbReference type="Proteomes" id="UP000054498"/>
    </source>
</evidence>
<dbReference type="GO" id="GO:0005509">
    <property type="term" value="F:calcium ion binding"/>
    <property type="evidence" value="ECO:0007669"/>
    <property type="project" value="InterPro"/>
</dbReference>
<dbReference type="STRING" id="145388.A0A0D2NUB8"/>
<dbReference type="Gene3D" id="1.10.238.10">
    <property type="entry name" value="EF-hand"/>
    <property type="match status" value="1"/>
</dbReference>
<reference evidence="3 4" key="1">
    <citation type="journal article" date="2013" name="BMC Genomics">
        <title>Reconstruction of the lipid metabolism for the microalga Monoraphidium neglectum from its genome sequence reveals characteristics suitable for biofuel production.</title>
        <authorList>
            <person name="Bogen C."/>
            <person name="Al-Dilaimi A."/>
            <person name="Albersmeier A."/>
            <person name="Wichmann J."/>
            <person name="Grundmann M."/>
            <person name="Rupp O."/>
            <person name="Lauersen K.J."/>
            <person name="Blifernez-Klassen O."/>
            <person name="Kalinowski J."/>
            <person name="Goesmann A."/>
            <person name="Mussgnug J.H."/>
            <person name="Kruse O."/>
        </authorList>
    </citation>
    <scope>NUCLEOTIDE SEQUENCE [LARGE SCALE GENOMIC DNA]</scope>
    <source>
        <strain evidence="3 4">SAG 48.87</strain>
    </source>
</reference>
<dbReference type="InterPro" id="IPR002048">
    <property type="entry name" value="EF_hand_dom"/>
</dbReference>
<protein>
    <recommendedName>
        <fullName evidence="2">EF-hand domain-containing protein</fullName>
    </recommendedName>
</protein>
<evidence type="ECO:0000259" key="2">
    <source>
        <dbReference type="PROSITE" id="PS50222"/>
    </source>
</evidence>
<proteinExistence type="predicted"/>
<dbReference type="PROSITE" id="PS00018">
    <property type="entry name" value="EF_HAND_1"/>
    <property type="match status" value="1"/>
</dbReference>
<keyword evidence="1" id="KW-0106">Calcium</keyword>
<dbReference type="Pfam" id="PF13499">
    <property type="entry name" value="EF-hand_7"/>
    <property type="match status" value="1"/>
</dbReference>
<dbReference type="EMBL" id="KK100239">
    <property type="protein sequence ID" value="KIZ07676.1"/>
    <property type="molecule type" value="Genomic_DNA"/>
</dbReference>